<evidence type="ECO:0000313" key="3">
    <source>
        <dbReference type="Proteomes" id="UP000035548"/>
    </source>
</evidence>
<organism evidence="2 3">
    <name type="scientific">Corynebacterium uterequi</name>
    <dbReference type="NCBI Taxonomy" id="1072256"/>
    <lineage>
        <taxon>Bacteria</taxon>
        <taxon>Bacillati</taxon>
        <taxon>Actinomycetota</taxon>
        <taxon>Actinomycetes</taxon>
        <taxon>Mycobacteriales</taxon>
        <taxon>Corynebacteriaceae</taxon>
        <taxon>Corynebacterium</taxon>
    </lineage>
</organism>
<dbReference type="EMBL" id="CP011546">
    <property type="protein sequence ID" value="AKK11348.1"/>
    <property type="molecule type" value="Genomic_DNA"/>
</dbReference>
<dbReference type="Pfam" id="PF10939">
    <property type="entry name" value="DUF2631"/>
    <property type="match status" value="1"/>
</dbReference>
<keyword evidence="1" id="KW-0812">Transmembrane</keyword>
<evidence type="ECO:0000256" key="1">
    <source>
        <dbReference type="SAM" id="Phobius"/>
    </source>
</evidence>
<dbReference type="STRING" id="1072256.CUTER_06795"/>
<reference evidence="2 3" key="1">
    <citation type="journal article" date="2015" name="Genome Announc.">
        <title>Virulence Factor Genes Detected in the Complete Genome Sequence of Corynebacterium uterequi DSM 45634, Isolated from the Uterus of a Maiden Mare.</title>
        <authorList>
            <person name="Ruckert C."/>
            <person name="Kriete M."/>
            <person name="Jaenicke S."/>
            <person name="Winkler A."/>
            <person name="Tauch A."/>
        </authorList>
    </citation>
    <scope>NUCLEOTIDE SEQUENCE [LARGE SCALE GENOMIC DNA]</scope>
    <source>
        <strain evidence="2 3">DSM 45634</strain>
    </source>
</reference>
<sequence length="140" mass="15372">MAKSHAEEFEVHNGVSTRDVPNAAFGWSSVGRTAIQISGWASVAVLLLLNFGNHQGHVETIWLIGLAVVLILGLILHAFAPRLHQVRTVTGHNKPEGWVEPDHAYNQATLSGNYANLDDDQLRALNIDPQRVKHLRSLSS</sequence>
<dbReference type="AlphaFoldDB" id="A0A0G3HHE5"/>
<keyword evidence="1" id="KW-0472">Membrane</keyword>
<dbReference type="PATRIC" id="fig|1072256.5.peg.1343"/>
<dbReference type="InterPro" id="IPR024341">
    <property type="entry name" value="DUF2631"/>
</dbReference>
<evidence type="ECO:0000313" key="2">
    <source>
        <dbReference type="EMBL" id="AKK11348.1"/>
    </source>
</evidence>
<proteinExistence type="predicted"/>
<protein>
    <submittedName>
        <fullName evidence="2">Putative DUF2631 family protein</fullName>
    </submittedName>
</protein>
<dbReference type="KEGG" id="cut:CUTER_06795"/>
<name>A0A0G3HHE5_9CORY</name>
<keyword evidence="3" id="KW-1185">Reference proteome</keyword>
<gene>
    <name evidence="2" type="ORF">CUTER_06795</name>
</gene>
<accession>A0A0G3HHE5</accession>
<dbReference type="OrthoDB" id="3401220at2"/>
<reference evidence="3" key="2">
    <citation type="submission" date="2015-05" db="EMBL/GenBank/DDBJ databases">
        <title>Complete genome sequence of Corynebacterium uterequi DSM 45634, isolated from the uterus of a maiden mare.</title>
        <authorList>
            <person name="Ruckert C."/>
            <person name="Albersmeier A."/>
            <person name="Winkler A."/>
            <person name="Tauch A."/>
        </authorList>
    </citation>
    <scope>NUCLEOTIDE SEQUENCE [LARGE SCALE GENOMIC DNA]</scope>
    <source>
        <strain evidence="3">DSM 45634</strain>
    </source>
</reference>
<keyword evidence="1" id="KW-1133">Transmembrane helix</keyword>
<feature type="transmembrane region" description="Helical" evidence="1">
    <location>
        <begin position="61"/>
        <end position="80"/>
    </location>
</feature>
<dbReference type="Proteomes" id="UP000035548">
    <property type="component" value="Chromosome"/>
</dbReference>
<dbReference type="RefSeq" id="WP_047260662.1">
    <property type="nucleotide sequence ID" value="NZ_CP011546.1"/>
</dbReference>